<evidence type="ECO:0000313" key="3">
    <source>
        <dbReference type="EMBL" id="KAK5087845.1"/>
    </source>
</evidence>
<accession>A0AAN7T1V5</accession>
<dbReference type="Pfam" id="PF07859">
    <property type="entry name" value="Abhydrolase_3"/>
    <property type="match status" value="1"/>
</dbReference>
<name>A0AAN7T1V5_9EURO</name>
<dbReference type="Proteomes" id="UP001309876">
    <property type="component" value="Unassembled WGS sequence"/>
</dbReference>
<dbReference type="SUPFAM" id="SSF53474">
    <property type="entry name" value="alpha/beta-Hydrolases"/>
    <property type="match status" value="1"/>
</dbReference>
<keyword evidence="1" id="KW-0378">Hydrolase</keyword>
<comment type="caution">
    <text evidence="3">The sequence shown here is derived from an EMBL/GenBank/DDBJ whole genome shotgun (WGS) entry which is preliminary data.</text>
</comment>
<dbReference type="GO" id="GO:0016787">
    <property type="term" value="F:hydrolase activity"/>
    <property type="evidence" value="ECO:0007669"/>
    <property type="project" value="UniProtKB-KW"/>
</dbReference>
<dbReference type="EMBL" id="JAVRRJ010000002">
    <property type="protein sequence ID" value="KAK5087845.1"/>
    <property type="molecule type" value="Genomic_DNA"/>
</dbReference>
<organism evidence="3 4">
    <name type="scientific">Lithohypha guttulata</name>
    <dbReference type="NCBI Taxonomy" id="1690604"/>
    <lineage>
        <taxon>Eukaryota</taxon>
        <taxon>Fungi</taxon>
        <taxon>Dikarya</taxon>
        <taxon>Ascomycota</taxon>
        <taxon>Pezizomycotina</taxon>
        <taxon>Eurotiomycetes</taxon>
        <taxon>Chaetothyriomycetidae</taxon>
        <taxon>Chaetothyriales</taxon>
        <taxon>Trichomeriaceae</taxon>
        <taxon>Lithohypha</taxon>
    </lineage>
</organism>
<dbReference type="PANTHER" id="PTHR48081">
    <property type="entry name" value="AB HYDROLASE SUPERFAMILY PROTEIN C4A8.06C"/>
    <property type="match status" value="1"/>
</dbReference>
<feature type="domain" description="Alpha/beta hydrolase fold-3" evidence="2">
    <location>
        <begin position="110"/>
        <end position="364"/>
    </location>
</feature>
<evidence type="ECO:0000256" key="1">
    <source>
        <dbReference type="ARBA" id="ARBA00022801"/>
    </source>
</evidence>
<sequence>MPHTRTPPSKIEEILATATPDPKWAATLESCPIPSGADYELETLKQLSAASLPRLQNVLKANRPSDVNEIEVYIGIPSTELKPEAGRNRVIVTWPKDSIEEQHKWSVIALFHGGGHAIGYPEQELPLARLLVQKFNAVVVLPSYRLAPEHTFPSSFNDAFETLKQVAVDAVILTEAGPDFQAVKVLPKELAGKIDAKRGFIIGGTSAGATISASISHLYHKWRSSFPSLPTQNPPVITGIFFAAGTTLNPDRVPAAYQPYFYARKQNENALPLDKDLAALFHTGLNHDSNSPIWASLDQHPELNREKVGQDHLYLKEVGTRVYFQVCGQDISRDDGLIYERVLREEAGIETRLDLYSGFGHCFWGMPGPYTGLQMSKRRMSDSVEGIEWLLGR</sequence>
<dbReference type="AlphaFoldDB" id="A0AAN7T1V5"/>
<dbReference type="InterPro" id="IPR013094">
    <property type="entry name" value="AB_hydrolase_3"/>
</dbReference>
<protein>
    <recommendedName>
        <fullName evidence="2">Alpha/beta hydrolase fold-3 domain-containing protein</fullName>
    </recommendedName>
</protein>
<evidence type="ECO:0000313" key="4">
    <source>
        <dbReference type="Proteomes" id="UP001309876"/>
    </source>
</evidence>
<dbReference type="PANTHER" id="PTHR48081:SF8">
    <property type="entry name" value="ALPHA_BETA HYDROLASE FOLD-3 DOMAIN-CONTAINING PROTEIN-RELATED"/>
    <property type="match status" value="1"/>
</dbReference>
<reference evidence="3 4" key="1">
    <citation type="submission" date="2023-08" db="EMBL/GenBank/DDBJ databases">
        <title>Black Yeasts Isolated from many extreme environments.</title>
        <authorList>
            <person name="Coleine C."/>
            <person name="Stajich J.E."/>
            <person name="Selbmann L."/>
        </authorList>
    </citation>
    <scope>NUCLEOTIDE SEQUENCE [LARGE SCALE GENOMIC DNA]</scope>
    <source>
        <strain evidence="3 4">CCFEE 5910</strain>
    </source>
</reference>
<proteinExistence type="predicted"/>
<dbReference type="InterPro" id="IPR029058">
    <property type="entry name" value="AB_hydrolase_fold"/>
</dbReference>
<evidence type="ECO:0000259" key="2">
    <source>
        <dbReference type="Pfam" id="PF07859"/>
    </source>
</evidence>
<gene>
    <name evidence="3" type="ORF">LTR05_002060</name>
</gene>
<keyword evidence="4" id="KW-1185">Reference proteome</keyword>
<dbReference type="InterPro" id="IPR050300">
    <property type="entry name" value="GDXG_lipolytic_enzyme"/>
</dbReference>
<dbReference type="Gene3D" id="3.40.50.1820">
    <property type="entry name" value="alpha/beta hydrolase"/>
    <property type="match status" value="1"/>
</dbReference>